<comment type="caution">
    <text evidence="1">The sequence shown here is derived from an EMBL/GenBank/DDBJ whole genome shotgun (WGS) entry which is preliminary data.</text>
</comment>
<evidence type="ECO:0008006" key="3">
    <source>
        <dbReference type="Google" id="ProtNLM"/>
    </source>
</evidence>
<reference evidence="1 2" key="1">
    <citation type="submission" date="2021-03" db="EMBL/GenBank/DDBJ databases">
        <title>Sequencing the genomes of 1000 actinobacteria strains.</title>
        <authorList>
            <person name="Klenk H.-P."/>
        </authorList>
    </citation>
    <scope>NUCLEOTIDE SEQUENCE [LARGE SCALE GENOMIC DNA]</scope>
    <source>
        <strain evidence="1 2">DSM 45516</strain>
    </source>
</reference>
<accession>A0ABS4QRY1</accession>
<dbReference type="Proteomes" id="UP001519325">
    <property type="component" value="Unassembled WGS sequence"/>
</dbReference>
<name>A0ABS4QRY1_9NOCA</name>
<protein>
    <recommendedName>
        <fullName evidence="3">DUF5642 domain-containing protein</fullName>
    </recommendedName>
</protein>
<proteinExistence type="predicted"/>
<organism evidence="1 2">
    <name type="scientific">Nocardia goodfellowii</name>
    <dbReference type="NCBI Taxonomy" id="882446"/>
    <lineage>
        <taxon>Bacteria</taxon>
        <taxon>Bacillati</taxon>
        <taxon>Actinomycetota</taxon>
        <taxon>Actinomycetes</taxon>
        <taxon>Mycobacteriales</taxon>
        <taxon>Nocardiaceae</taxon>
        <taxon>Nocardia</taxon>
    </lineage>
</organism>
<dbReference type="PROSITE" id="PS51257">
    <property type="entry name" value="PROKAR_LIPOPROTEIN"/>
    <property type="match status" value="1"/>
</dbReference>
<gene>
    <name evidence="1" type="ORF">BJ987_007333</name>
</gene>
<dbReference type="EMBL" id="JAGGMR010000001">
    <property type="protein sequence ID" value="MBP2194432.1"/>
    <property type="molecule type" value="Genomic_DNA"/>
</dbReference>
<evidence type="ECO:0000313" key="1">
    <source>
        <dbReference type="EMBL" id="MBP2194432.1"/>
    </source>
</evidence>
<keyword evidence="2" id="KW-1185">Reference proteome</keyword>
<sequence length="235" mass="23999">MINLRGARWMAGVAAGALLLAGCGESKTSDSTAAPSTPRDQLVLSESEFPAGAKKVDVPKDKLESAAADMAGLQDTSTLTPAECAATTKDLSAASKALLADSAVAAATDTKSGVMYIEFVAGRTGDLQAVTEGNKRCGEVTVTSAVEGRQISTVAKSENLSAPADLQGVNAIAYRTTTISTVGAGKPLTSVGYQGMAVLRGTTVVVRASALQDSLDEAVFQKLFVDAVRKVEQAA</sequence>
<dbReference type="RefSeq" id="WP_209897558.1">
    <property type="nucleotide sequence ID" value="NZ_JAGGMR010000001.1"/>
</dbReference>
<evidence type="ECO:0000313" key="2">
    <source>
        <dbReference type="Proteomes" id="UP001519325"/>
    </source>
</evidence>